<protein>
    <submittedName>
        <fullName evidence="8">Disease resistance protein RPM1</fullName>
    </submittedName>
</protein>
<dbReference type="Pfam" id="PF23559">
    <property type="entry name" value="WHD_DRP"/>
    <property type="match status" value="1"/>
</dbReference>
<keyword evidence="3" id="KW-0611">Plant defense</keyword>
<dbReference type="FunFam" id="1.10.10.10:FF:000322">
    <property type="entry name" value="Probable disease resistance protein At1g63360"/>
    <property type="match status" value="1"/>
</dbReference>
<dbReference type="GO" id="GO:0043531">
    <property type="term" value="F:ADP binding"/>
    <property type="evidence" value="ECO:0007669"/>
    <property type="project" value="InterPro"/>
</dbReference>
<dbReference type="InterPro" id="IPR042197">
    <property type="entry name" value="Apaf_helical"/>
</dbReference>
<dbReference type="Pfam" id="PF18052">
    <property type="entry name" value="Rx_N"/>
    <property type="match status" value="1"/>
</dbReference>
<dbReference type="FunFam" id="3.40.50.300:FF:001091">
    <property type="entry name" value="Probable disease resistance protein At1g61300"/>
    <property type="match status" value="1"/>
</dbReference>
<dbReference type="Pfam" id="PF23598">
    <property type="entry name" value="LRR_14"/>
    <property type="match status" value="1"/>
</dbReference>
<dbReference type="eggNOG" id="KOG4658">
    <property type="taxonomic scope" value="Eukaryota"/>
</dbReference>
<feature type="domain" description="Disease resistance protein winged helix" evidence="6">
    <location>
        <begin position="443"/>
        <end position="514"/>
    </location>
</feature>
<dbReference type="Gene3D" id="3.40.50.300">
    <property type="entry name" value="P-loop containing nucleotide triphosphate hydrolases"/>
    <property type="match status" value="1"/>
</dbReference>
<dbReference type="Gene3D" id="1.10.10.10">
    <property type="entry name" value="Winged helix-like DNA-binding domain superfamily/Winged helix DNA-binding domain"/>
    <property type="match status" value="1"/>
</dbReference>
<evidence type="ECO:0000259" key="6">
    <source>
        <dbReference type="Pfam" id="PF23559"/>
    </source>
</evidence>
<evidence type="ECO:0000313" key="8">
    <source>
        <dbReference type="EMBL" id="EXB51042.1"/>
    </source>
</evidence>
<gene>
    <name evidence="8" type="ORF">L484_023744</name>
</gene>
<proteinExistence type="predicted"/>
<dbReference type="InterPro" id="IPR002182">
    <property type="entry name" value="NB-ARC"/>
</dbReference>
<keyword evidence="2" id="KW-0547">Nucleotide-binding</keyword>
<keyword evidence="9" id="KW-1185">Reference proteome</keyword>
<keyword evidence="1" id="KW-0677">Repeat</keyword>
<accession>W9RCT0</accession>
<dbReference type="SUPFAM" id="SSF52058">
    <property type="entry name" value="L domain-like"/>
    <property type="match status" value="1"/>
</dbReference>
<dbReference type="PANTHER" id="PTHR23155:SF1052">
    <property type="entry name" value="DISEASE RESISTANCE PROTEIN RPM1"/>
    <property type="match status" value="1"/>
</dbReference>
<dbReference type="AlphaFoldDB" id="W9RCT0"/>
<evidence type="ECO:0000313" key="9">
    <source>
        <dbReference type="Proteomes" id="UP000030645"/>
    </source>
</evidence>
<dbReference type="InterPro" id="IPR055414">
    <property type="entry name" value="LRR_R13L4/SHOC2-like"/>
</dbReference>
<organism evidence="8 9">
    <name type="scientific">Morus notabilis</name>
    <dbReference type="NCBI Taxonomy" id="981085"/>
    <lineage>
        <taxon>Eukaryota</taxon>
        <taxon>Viridiplantae</taxon>
        <taxon>Streptophyta</taxon>
        <taxon>Embryophyta</taxon>
        <taxon>Tracheophyta</taxon>
        <taxon>Spermatophyta</taxon>
        <taxon>Magnoliopsida</taxon>
        <taxon>eudicotyledons</taxon>
        <taxon>Gunneridae</taxon>
        <taxon>Pentapetalae</taxon>
        <taxon>rosids</taxon>
        <taxon>fabids</taxon>
        <taxon>Rosales</taxon>
        <taxon>Moraceae</taxon>
        <taxon>Moreae</taxon>
        <taxon>Morus</taxon>
    </lineage>
</organism>
<dbReference type="Proteomes" id="UP000030645">
    <property type="component" value="Unassembled WGS sequence"/>
</dbReference>
<evidence type="ECO:0000256" key="2">
    <source>
        <dbReference type="ARBA" id="ARBA00022741"/>
    </source>
</evidence>
<dbReference type="PANTHER" id="PTHR23155">
    <property type="entry name" value="DISEASE RESISTANCE PROTEIN RP"/>
    <property type="match status" value="1"/>
</dbReference>
<feature type="domain" description="NB-ARC" evidence="4">
    <location>
        <begin position="188"/>
        <end position="354"/>
    </location>
</feature>
<dbReference type="InterPro" id="IPR036388">
    <property type="entry name" value="WH-like_DNA-bd_sf"/>
</dbReference>
<dbReference type="InterPro" id="IPR027417">
    <property type="entry name" value="P-loop_NTPase"/>
</dbReference>
<dbReference type="GO" id="GO:0098542">
    <property type="term" value="P:defense response to other organism"/>
    <property type="evidence" value="ECO:0007669"/>
    <property type="project" value="TreeGrafter"/>
</dbReference>
<evidence type="ECO:0000256" key="1">
    <source>
        <dbReference type="ARBA" id="ARBA00022737"/>
    </source>
</evidence>
<evidence type="ECO:0000259" key="5">
    <source>
        <dbReference type="Pfam" id="PF18052"/>
    </source>
</evidence>
<dbReference type="SUPFAM" id="SSF52540">
    <property type="entry name" value="P-loop containing nucleoside triphosphate hydrolases"/>
    <property type="match status" value="1"/>
</dbReference>
<sequence>MAETAVGLIVHKLASLLTEEAHLLRGVHGEVEDIKCDLEFLLAFLNDADTRAERDQTTSNNHGVKVWVQKLREKAFQLEDVIDEYTYLMAQQQRPHKHRFIGFLRKSAFLVVKLKPRHDIASKIQKIKRRIRDINVNSATYGFNATLEGSTTTARSNTWYDPRQDSCFLEETEVVGVQSTRDELIAMVENESPQRKVISLVGMGGLGKTTLAHQVYIRVKGGFDCHAWIEVSQTYNKVELLQNLLRKFYEAREEPVPERIDVMDQITLTTKIRDYLRGKRYFVVFDDVWNSTFWADVKNALLDPNEKSGRIIITTRYVNVAIFCKESSCVYIHEMQCLPLHNAWELFCNKAFHYDFQGHCPSNLEKLSREIVERCGGLPLAIVVIAGLLSTKNKTADEWGRLLTSLSSELESNERLTSIEKILSLSYNDLPYHLKSCFLYFGIFPEDYSIRRRRLIRQWIAEGFVNPKKDKTLEVVAEEYLVELINRSLVQVSEIDLNGKPKSCRIHDLLREIAFKKMEDLHFCQVLSRRDSKFRGFARRISIYYCSDDAFASHSKTSHVRSLLIFAKDGMLDSLGNIISHNFKLLKVLDFEDAPRLDHLPEDIGKLFHLRYLSVRGTRVQFLPKSIRKLENLETLDLRKTLVYELLVEINRLQKLRHLLVHHSDGGEYFRKNIQWGVKVNKGIGLLKALQKLYFLDASIVKVDVLEELSELMELRKLGIKNLRSEDGKTLCGSIQRMEYLETLDISSSVSGKGTLDLESMSSPSKFLQRLYLEGHMTKFPNWITELQNLIRIRISRSRMQDDPLTSLQNLPNLLELELNIESYCGEKLHFEEGAFRKLKVLYLIHLYGLNLIVIEEGALCNLEKFYIGPCPQMKELPIGFQHLRNLKLVRFVEMPTHFLMFQNFRSLEPVPNVGFTDISLFGRKFSLSLEYVLRLQTYIQEHKEVNWKSLPFEEVLSKFPLLFTFGMQLLGLSGRSSLPGIHDKIFAQKCGRNECNERRPKKYKQTSSKALILNVAEKELLSS</sequence>
<dbReference type="InterPro" id="IPR058922">
    <property type="entry name" value="WHD_DRP"/>
</dbReference>
<dbReference type="InterPro" id="IPR032675">
    <property type="entry name" value="LRR_dom_sf"/>
</dbReference>
<dbReference type="Gene3D" id="3.80.10.10">
    <property type="entry name" value="Ribonuclease Inhibitor"/>
    <property type="match status" value="1"/>
</dbReference>
<dbReference type="InterPro" id="IPR044974">
    <property type="entry name" value="Disease_R_plants"/>
</dbReference>
<dbReference type="InterPro" id="IPR038005">
    <property type="entry name" value="RX-like_CC"/>
</dbReference>
<dbReference type="Gene3D" id="1.10.8.430">
    <property type="entry name" value="Helical domain of apoptotic protease-activating factors"/>
    <property type="match status" value="1"/>
</dbReference>
<feature type="domain" description="Disease resistance N-terminal" evidence="5">
    <location>
        <begin position="5"/>
        <end position="99"/>
    </location>
</feature>
<dbReference type="EMBL" id="KE344020">
    <property type="protein sequence ID" value="EXB51042.1"/>
    <property type="molecule type" value="Genomic_DNA"/>
</dbReference>
<feature type="domain" description="Disease resistance R13L4/SHOC-2-like LRR" evidence="7">
    <location>
        <begin position="559"/>
        <end position="892"/>
    </location>
</feature>
<dbReference type="CDD" id="cd14798">
    <property type="entry name" value="RX-CC_like"/>
    <property type="match status" value="1"/>
</dbReference>
<evidence type="ECO:0000259" key="4">
    <source>
        <dbReference type="Pfam" id="PF00931"/>
    </source>
</evidence>
<evidence type="ECO:0000259" key="7">
    <source>
        <dbReference type="Pfam" id="PF23598"/>
    </source>
</evidence>
<evidence type="ECO:0000256" key="3">
    <source>
        <dbReference type="ARBA" id="ARBA00022821"/>
    </source>
</evidence>
<name>W9RCT0_9ROSA</name>
<reference evidence="9" key="1">
    <citation type="submission" date="2013-01" db="EMBL/GenBank/DDBJ databases">
        <title>Draft Genome Sequence of a Mulberry Tree, Morus notabilis C.K. Schneid.</title>
        <authorList>
            <person name="He N."/>
            <person name="Zhao S."/>
        </authorList>
    </citation>
    <scope>NUCLEOTIDE SEQUENCE</scope>
</reference>
<dbReference type="InterPro" id="IPR041118">
    <property type="entry name" value="Rx_N"/>
</dbReference>
<dbReference type="Gene3D" id="1.20.5.4130">
    <property type="match status" value="1"/>
</dbReference>
<dbReference type="PRINTS" id="PR00364">
    <property type="entry name" value="DISEASERSIST"/>
</dbReference>
<dbReference type="Pfam" id="PF00931">
    <property type="entry name" value="NB-ARC"/>
    <property type="match status" value="1"/>
</dbReference>